<feature type="transmembrane region" description="Helical" evidence="10">
    <location>
        <begin position="207"/>
        <end position="228"/>
    </location>
</feature>
<keyword evidence="5 10" id="KW-1003">Cell membrane</keyword>
<proteinExistence type="inferred from homology"/>
<dbReference type="InterPro" id="IPR000515">
    <property type="entry name" value="MetI-like"/>
</dbReference>
<evidence type="ECO:0000256" key="8">
    <source>
        <dbReference type="ARBA" id="ARBA00022989"/>
    </source>
</evidence>
<dbReference type="RefSeq" id="WP_308713951.1">
    <property type="nucleotide sequence ID" value="NZ_JAVHUY010000017.1"/>
</dbReference>
<keyword evidence="8 10" id="KW-1133">Transmembrane helix</keyword>
<dbReference type="InterPro" id="IPR051408">
    <property type="entry name" value="Phosphate_transprt_permease"/>
</dbReference>
<dbReference type="NCBIfam" id="TIGR00974">
    <property type="entry name" value="3a0107s02c"/>
    <property type="match status" value="1"/>
</dbReference>
<keyword evidence="9 10" id="KW-0472">Membrane</keyword>
<evidence type="ECO:0000256" key="2">
    <source>
        <dbReference type="ARBA" id="ARBA00004651"/>
    </source>
</evidence>
<organism evidence="12 13">
    <name type="scientific">Phytohabitans maris</name>
    <dbReference type="NCBI Taxonomy" id="3071409"/>
    <lineage>
        <taxon>Bacteria</taxon>
        <taxon>Bacillati</taxon>
        <taxon>Actinomycetota</taxon>
        <taxon>Actinomycetes</taxon>
        <taxon>Micromonosporales</taxon>
        <taxon>Micromonosporaceae</taxon>
    </lineage>
</organism>
<evidence type="ECO:0000256" key="3">
    <source>
        <dbReference type="ARBA" id="ARBA00007069"/>
    </source>
</evidence>
<dbReference type="InterPro" id="IPR035906">
    <property type="entry name" value="MetI-like_sf"/>
</dbReference>
<dbReference type="EMBL" id="JAVHUY010000017">
    <property type="protein sequence ID" value="MDQ7906668.1"/>
    <property type="molecule type" value="Genomic_DNA"/>
</dbReference>
<keyword evidence="6" id="KW-0592">Phosphate transport</keyword>
<dbReference type="Pfam" id="PF00528">
    <property type="entry name" value="BPD_transp_1"/>
    <property type="match status" value="1"/>
</dbReference>
<keyword evidence="7 10" id="KW-0812">Transmembrane</keyword>
<evidence type="ECO:0000313" key="13">
    <source>
        <dbReference type="Proteomes" id="UP001230908"/>
    </source>
</evidence>
<feature type="transmembrane region" description="Helical" evidence="10">
    <location>
        <begin position="126"/>
        <end position="150"/>
    </location>
</feature>
<feature type="transmembrane region" description="Helical" evidence="10">
    <location>
        <begin position="34"/>
        <end position="58"/>
    </location>
</feature>
<feature type="transmembrane region" description="Helical" evidence="10">
    <location>
        <begin position="156"/>
        <end position="175"/>
    </location>
</feature>
<evidence type="ECO:0000259" key="11">
    <source>
        <dbReference type="PROSITE" id="PS50928"/>
    </source>
</evidence>
<comment type="similarity">
    <text evidence="3 10">Belongs to the binding-protein-dependent transport system permease family. CysTW subfamily.</text>
</comment>
<keyword evidence="13" id="KW-1185">Reference proteome</keyword>
<reference evidence="12 13" key="1">
    <citation type="submission" date="2023-08" db="EMBL/GenBank/DDBJ databases">
        <title>Phytohabitans sansha sp. nov., isolated from marine sediment.</title>
        <authorList>
            <person name="Zhao Y."/>
            <person name="Yi K."/>
        </authorList>
    </citation>
    <scope>NUCLEOTIDE SEQUENCE [LARGE SCALE GENOMIC DNA]</scope>
    <source>
        <strain evidence="12 13">ZYX-F-186</strain>
    </source>
</reference>
<comment type="function">
    <text evidence="1">Part of the binding-protein-dependent transport system for phosphate; probably responsible for the translocation of the substrate across the membrane.</text>
</comment>
<evidence type="ECO:0000256" key="4">
    <source>
        <dbReference type="ARBA" id="ARBA00022448"/>
    </source>
</evidence>
<protein>
    <recommendedName>
        <fullName evidence="10">Phosphate transport system permease protein PstA</fullName>
    </recommendedName>
</protein>
<gene>
    <name evidence="12" type="primary">pstA</name>
    <name evidence="12" type="ORF">RB614_19315</name>
</gene>
<dbReference type="Gene3D" id="1.10.3720.10">
    <property type="entry name" value="MetI-like"/>
    <property type="match status" value="1"/>
</dbReference>
<evidence type="ECO:0000256" key="1">
    <source>
        <dbReference type="ARBA" id="ARBA00003510"/>
    </source>
</evidence>
<dbReference type="PANTHER" id="PTHR42922:SF1">
    <property type="entry name" value="PHOSPHATE TRANSPORT SYSTEM PERMEASE PROTEIN PSTA"/>
    <property type="match status" value="1"/>
</dbReference>
<evidence type="ECO:0000256" key="10">
    <source>
        <dbReference type="RuleBase" id="RU363043"/>
    </source>
</evidence>
<feature type="transmembrane region" description="Helical" evidence="10">
    <location>
        <begin position="88"/>
        <end position="114"/>
    </location>
</feature>
<evidence type="ECO:0000256" key="5">
    <source>
        <dbReference type="ARBA" id="ARBA00022475"/>
    </source>
</evidence>
<evidence type="ECO:0000256" key="7">
    <source>
        <dbReference type="ARBA" id="ARBA00022692"/>
    </source>
</evidence>
<dbReference type="SUPFAM" id="SSF161098">
    <property type="entry name" value="MetI-like"/>
    <property type="match status" value="1"/>
</dbReference>
<feature type="transmembrane region" description="Helical" evidence="10">
    <location>
        <begin position="275"/>
        <end position="297"/>
    </location>
</feature>
<sequence>MTTTVDPVTRPPAAGAPNLTRSALSVRRRVTNQVALGLIVLALFVAVIPLGLVVWSVLSRGGSVISWEFLTEDIPNSFRRSGGGVGPAVIGTLIITGMAALMAVPLGVLGAIYLNEYGKQRPLARLIRTMADIMTGVPSVVMGLFIYSAWVLLFDARTGFAGALALACLMLPVIIRSTEEMLRLVPDELRQASLALGARKWRTTLTVVLPAAISGITSGVLLAIARAAGETAPIVFVVGVTTAPNWNLFSGENTALPAQIFRNASQVFEPAQERAWGSALTLIVIVLVFTIIARIIANRFAIKER</sequence>
<feature type="domain" description="ABC transmembrane type-1" evidence="11">
    <location>
        <begin position="89"/>
        <end position="297"/>
    </location>
</feature>
<comment type="subcellular location">
    <subcellularLocation>
        <location evidence="2 10">Cell membrane</location>
        <topology evidence="2 10">Multi-pass membrane protein</topology>
    </subcellularLocation>
</comment>
<dbReference type="CDD" id="cd06261">
    <property type="entry name" value="TM_PBP2"/>
    <property type="match status" value="1"/>
</dbReference>
<dbReference type="PROSITE" id="PS50928">
    <property type="entry name" value="ABC_TM1"/>
    <property type="match status" value="1"/>
</dbReference>
<dbReference type="Proteomes" id="UP001230908">
    <property type="component" value="Unassembled WGS sequence"/>
</dbReference>
<evidence type="ECO:0000256" key="6">
    <source>
        <dbReference type="ARBA" id="ARBA00022592"/>
    </source>
</evidence>
<accession>A0ABU0ZI83</accession>
<keyword evidence="4" id="KW-0813">Transport</keyword>
<evidence type="ECO:0000313" key="12">
    <source>
        <dbReference type="EMBL" id="MDQ7906668.1"/>
    </source>
</evidence>
<comment type="caution">
    <text evidence="12">The sequence shown here is derived from an EMBL/GenBank/DDBJ whole genome shotgun (WGS) entry which is preliminary data.</text>
</comment>
<dbReference type="InterPro" id="IPR005672">
    <property type="entry name" value="Phosphate_PstA"/>
</dbReference>
<evidence type="ECO:0000256" key="9">
    <source>
        <dbReference type="ARBA" id="ARBA00023136"/>
    </source>
</evidence>
<dbReference type="PANTHER" id="PTHR42922">
    <property type="entry name" value="PHOSPHATE TRANSPORT SYSTEM PERMEASE PROTEIN PSTA"/>
    <property type="match status" value="1"/>
</dbReference>
<name>A0ABU0ZI83_9ACTN</name>